<dbReference type="AlphaFoldDB" id="A0A2R4WMQ4"/>
<dbReference type="GO" id="GO:0005829">
    <property type="term" value="C:cytosol"/>
    <property type="evidence" value="ECO:0007669"/>
    <property type="project" value="TreeGrafter"/>
</dbReference>
<organism evidence="8 9">
    <name type="scientific">Methylobacterium currus</name>
    <dbReference type="NCBI Taxonomy" id="2051553"/>
    <lineage>
        <taxon>Bacteria</taxon>
        <taxon>Pseudomonadati</taxon>
        <taxon>Pseudomonadota</taxon>
        <taxon>Alphaproteobacteria</taxon>
        <taxon>Hyphomicrobiales</taxon>
        <taxon>Methylobacteriaceae</taxon>
        <taxon>Methylobacterium</taxon>
    </lineage>
</organism>
<dbReference type="InterPro" id="IPR000595">
    <property type="entry name" value="cNMP-bd_dom"/>
</dbReference>
<evidence type="ECO:0000256" key="2">
    <source>
        <dbReference type="ARBA" id="ARBA00023125"/>
    </source>
</evidence>
<keyword evidence="1" id="KW-0805">Transcription regulation</keyword>
<dbReference type="InterPro" id="IPR036388">
    <property type="entry name" value="WH-like_DNA-bd_sf"/>
</dbReference>
<accession>A0A2R4WMQ4</accession>
<dbReference type="InterPro" id="IPR014710">
    <property type="entry name" value="RmlC-like_jellyroll"/>
</dbReference>
<keyword evidence="4" id="KW-0535">Nitrogen fixation</keyword>
<reference evidence="8 9" key="1">
    <citation type="submission" date="2018-04" db="EMBL/GenBank/DDBJ databases">
        <title>Methylobacterium sp. PR1016A genome.</title>
        <authorList>
            <person name="Park W."/>
        </authorList>
    </citation>
    <scope>NUCLEOTIDE SEQUENCE [LARGE SCALE GENOMIC DNA]</scope>
    <source>
        <strain evidence="8 9">PR1016A</strain>
    </source>
</reference>
<dbReference type="InterPro" id="IPR036390">
    <property type="entry name" value="WH_DNA-bd_sf"/>
</dbReference>
<feature type="region of interest" description="Disordered" evidence="5">
    <location>
        <begin position="1"/>
        <end position="21"/>
    </location>
</feature>
<feature type="domain" description="Cyclic nucleotide-binding" evidence="6">
    <location>
        <begin position="36"/>
        <end position="105"/>
    </location>
</feature>
<dbReference type="InterPro" id="IPR050397">
    <property type="entry name" value="Env_Response_Regulators"/>
</dbReference>
<dbReference type="PROSITE" id="PS51063">
    <property type="entry name" value="HTH_CRP_2"/>
    <property type="match status" value="1"/>
</dbReference>
<dbReference type="SUPFAM" id="SSF51206">
    <property type="entry name" value="cAMP-binding domain-like"/>
    <property type="match status" value="1"/>
</dbReference>
<evidence type="ECO:0000256" key="4">
    <source>
        <dbReference type="ARBA" id="ARBA00023231"/>
    </source>
</evidence>
<dbReference type="Pfam" id="PF13545">
    <property type="entry name" value="HTH_Crp_2"/>
    <property type="match status" value="1"/>
</dbReference>
<dbReference type="Gene3D" id="1.10.10.10">
    <property type="entry name" value="Winged helix-like DNA-binding domain superfamily/Winged helix DNA-binding domain"/>
    <property type="match status" value="1"/>
</dbReference>
<dbReference type="InterPro" id="IPR012318">
    <property type="entry name" value="HTH_CRP"/>
</dbReference>
<evidence type="ECO:0000313" key="9">
    <source>
        <dbReference type="Proteomes" id="UP000244755"/>
    </source>
</evidence>
<dbReference type="Gene3D" id="2.60.120.10">
    <property type="entry name" value="Jelly Rolls"/>
    <property type="match status" value="1"/>
</dbReference>
<name>A0A2R4WMQ4_9HYPH</name>
<dbReference type="SUPFAM" id="SSF46785">
    <property type="entry name" value="Winged helix' DNA-binding domain"/>
    <property type="match status" value="1"/>
</dbReference>
<evidence type="ECO:0000256" key="5">
    <source>
        <dbReference type="SAM" id="MobiDB-lite"/>
    </source>
</evidence>
<keyword evidence="2" id="KW-0238">DNA-binding</keyword>
<dbReference type="SMART" id="SM00419">
    <property type="entry name" value="HTH_CRP"/>
    <property type="match status" value="1"/>
</dbReference>
<gene>
    <name evidence="8" type="ORF">DA075_19455</name>
</gene>
<evidence type="ECO:0000256" key="1">
    <source>
        <dbReference type="ARBA" id="ARBA00023015"/>
    </source>
</evidence>
<dbReference type="SMART" id="SM00100">
    <property type="entry name" value="cNMP"/>
    <property type="match status" value="1"/>
</dbReference>
<protein>
    <submittedName>
        <fullName evidence="8">Nitrogen fixation protein FixK</fullName>
    </submittedName>
</protein>
<proteinExistence type="predicted"/>
<evidence type="ECO:0000256" key="3">
    <source>
        <dbReference type="ARBA" id="ARBA00023163"/>
    </source>
</evidence>
<dbReference type="GO" id="GO:0003700">
    <property type="term" value="F:DNA-binding transcription factor activity"/>
    <property type="evidence" value="ECO:0007669"/>
    <property type="project" value="TreeGrafter"/>
</dbReference>
<feature type="compositionally biased region" description="Basic and acidic residues" evidence="5">
    <location>
        <begin position="1"/>
        <end position="11"/>
    </location>
</feature>
<evidence type="ECO:0000313" key="8">
    <source>
        <dbReference type="EMBL" id="AWB22814.1"/>
    </source>
</evidence>
<dbReference type="CDD" id="cd00038">
    <property type="entry name" value="CAP_ED"/>
    <property type="match status" value="1"/>
</dbReference>
<sequence length="248" mass="27215">MLVETSARDDETPAPTCRQARPENGCAECKVRPISVCSVLTPTELDELETLGQRLTLDKGQTLFGQGEPAGAVYNVIDGTLRLSRLLPDGRRQVMGFALPGDFLGLALQDVRSVSAEALGPVRTCRFARKDFDALVEAKPHLLRSLHERAGHELALAQEQMLLLGRRTAEEKVAAFLLGLRDRYARTGRSSVTVELPMGRQDMADHLGLTIETVSRMLTRLDRAHTILIVPGGVRLVDVERLEQLAAT</sequence>
<dbReference type="CDD" id="cd00092">
    <property type="entry name" value="HTH_CRP"/>
    <property type="match status" value="1"/>
</dbReference>
<dbReference type="PANTHER" id="PTHR24567:SF75">
    <property type="entry name" value="FUMARATE AND NITRATE REDUCTION REGULATORY PROTEIN"/>
    <property type="match status" value="1"/>
</dbReference>
<dbReference type="PROSITE" id="PS50042">
    <property type="entry name" value="CNMP_BINDING_3"/>
    <property type="match status" value="1"/>
</dbReference>
<dbReference type="RefSeq" id="WP_099954614.1">
    <property type="nucleotide sequence ID" value="NZ_CP028843.1"/>
</dbReference>
<keyword evidence="9" id="KW-1185">Reference proteome</keyword>
<dbReference type="InterPro" id="IPR018490">
    <property type="entry name" value="cNMP-bd_dom_sf"/>
</dbReference>
<dbReference type="Proteomes" id="UP000244755">
    <property type="component" value="Chromosome 1"/>
</dbReference>
<dbReference type="GO" id="GO:0003677">
    <property type="term" value="F:DNA binding"/>
    <property type="evidence" value="ECO:0007669"/>
    <property type="project" value="UniProtKB-KW"/>
</dbReference>
<dbReference type="KEGG" id="mee:DA075_19455"/>
<feature type="domain" description="HTH crp-type" evidence="7">
    <location>
        <begin position="167"/>
        <end position="240"/>
    </location>
</feature>
<dbReference type="PANTHER" id="PTHR24567">
    <property type="entry name" value="CRP FAMILY TRANSCRIPTIONAL REGULATORY PROTEIN"/>
    <property type="match status" value="1"/>
</dbReference>
<evidence type="ECO:0000259" key="6">
    <source>
        <dbReference type="PROSITE" id="PS50042"/>
    </source>
</evidence>
<evidence type="ECO:0000259" key="7">
    <source>
        <dbReference type="PROSITE" id="PS51063"/>
    </source>
</evidence>
<dbReference type="PRINTS" id="PR00034">
    <property type="entry name" value="HTHCRP"/>
</dbReference>
<dbReference type="EMBL" id="CP028843">
    <property type="protein sequence ID" value="AWB22814.1"/>
    <property type="molecule type" value="Genomic_DNA"/>
</dbReference>
<dbReference type="OrthoDB" id="667966at2"/>
<dbReference type="FunFam" id="1.10.10.10:FF:000028">
    <property type="entry name" value="Fumarate/nitrate reduction transcriptional regulator Fnr"/>
    <property type="match status" value="1"/>
</dbReference>
<dbReference type="Pfam" id="PF00027">
    <property type="entry name" value="cNMP_binding"/>
    <property type="match status" value="1"/>
</dbReference>
<keyword evidence="3" id="KW-0804">Transcription</keyword>